<protein>
    <submittedName>
        <fullName evidence="2">OLC1v1001482C1</fullName>
    </submittedName>
</protein>
<gene>
    <name evidence="2" type="ORF">OLC1_LOCUS12285</name>
</gene>
<dbReference type="AlphaFoldDB" id="A0AAV1D5B3"/>
<accession>A0AAV1D5B3</accession>
<feature type="compositionally biased region" description="Basic and acidic residues" evidence="1">
    <location>
        <begin position="126"/>
        <end position="142"/>
    </location>
</feature>
<dbReference type="EMBL" id="OX459121">
    <property type="protein sequence ID" value="CAI9103054.1"/>
    <property type="molecule type" value="Genomic_DNA"/>
</dbReference>
<evidence type="ECO:0000313" key="2">
    <source>
        <dbReference type="EMBL" id="CAI9103054.1"/>
    </source>
</evidence>
<dbReference type="Proteomes" id="UP001161247">
    <property type="component" value="Chromosome 4"/>
</dbReference>
<keyword evidence="3" id="KW-1185">Reference proteome</keyword>
<organism evidence="2 3">
    <name type="scientific">Oldenlandia corymbosa var. corymbosa</name>
    <dbReference type="NCBI Taxonomy" id="529605"/>
    <lineage>
        <taxon>Eukaryota</taxon>
        <taxon>Viridiplantae</taxon>
        <taxon>Streptophyta</taxon>
        <taxon>Embryophyta</taxon>
        <taxon>Tracheophyta</taxon>
        <taxon>Spermatophyta</taxon>
        <taxon>Magnoliopsida</taxon>
        <taxon>eudicotyledons</taxon>
        <taxon>Gunneridae</taxon>
        <taxon>Pentapetalae</taxon>
        <taxon>asterids</taxon>
        <taxon>lamiids</taxon>
        <taxon>Gentianales</taxon>
        <taxon>Rubiaceae</taxon>
        <taxon>Rubioideae</taxon>
        <taxon>Spermacoceae</taxon>
        <taxon>Hedyotis-Oldenlandia complex</taxon>
        <taxon>Oldenlandia</taxon>
    </lineage>
</organism>
<feature type="compositionally biased region" description="Polar residues" evidence="1">
    <location>
        <begin position="1"/>
        <end position="29"/>
    </location>
</feature>
<evidence type="ECO:0000313" key="3">
    <source>
        <dbReference type="Proteomes" id="UP001161247"/>
    </source>
</evidence>
<reference evidence="2" key="1">
    <citation type="submission" date="2023-03" db="EMBL/GenBank/DDBJ databases">
        <authorList>
            <person name="Julca I."/>
        </authorList>
    </citation>
    <scope>NUCLEOTIDE SEQUENCE</scope>
</reference>
<sequence length="180" mass="19647">MKPEELSSNESGKQQLTQIGDGNRSTMMKETQLKAGTIVEMEKIGELKGTPRGSHKAISSGSKPVRSSSPLDLNSRVGKRNESSSCDEVEGNTVKGKGDSEKGADVGWASFDLEEQKTGDNTGKGKIQEDDALAPEKNDNLKGVHKLNPQKEKKEKKMESKQGISVRENSYKKKAQEELL</sequence>
<proteinExistence type="predicted"/>
<evidence type="ECO:0000256" key="1">
    <source>
        <dbReference type="SAM" id="MobiDB-lite"/>
    </source>
</evidence>
<feature type="region of interest" description="Disordered" evidence="1">
    <location>
        <begin position="1"/>
        <end position="180"/>
    </location>
</feature>
<feature type="compositionally biased region" description="Low complexity" evidence="1">
    <location>
        <begin position="59"/>
        <end position="69"/>
    </location>
</feature>
<feature type="compositionally biased region" description="Basic and acidic residues" evidence="1">
    <location>
        <begin position="169"/>
        <end position="180"/>
    </location>
</feature>
<feature type="compositionally biased region" description="Basic and acidic residues" evidence="1">
    <location>
        <begin position="149"/>
        <end position="160"/>
    </location>
</feature>
<name>A0AAV1D5B3_OLDCO</name>